<sequence length="533" mass="59822">MKVPGLNYNPNNNNNELQESPIILPNSKPAPAPPSTKKVWRLKKYHRSEDEIKTQQQDYENLEFNTKKTSTRRPKNKNGGQQEFVFVDLSPKKKVAAPKDDKTATNSPSSTTTTTPTTSKKQGRVSRLFRLNNTNDEVVKEQSAPASLMSSPTHHYQNQTVNQKPIPKGKIHPISTIPSLPPQQQYPAQAPIQPPALKRSYTTANAARYNERSGSSTSLVMTVSENGRAVLQPTASRTLSTSSSVSDLFSLTRMNSTRQSPIPSPKRMESPIHQQHLVESEYSDYDHEDSSEHDYDDGDCDEPDATKAFSKILKKQSSSSGTNAARKRANTAGSTNSNISSPVVPRLLTRNHSISSMNSIYKSRMGISPSRSNMVLRQTALLQQQHQQPLYSPQEQNEFEFTSFFDDVNNNNHHHTPSSRSNFHSSGSANYHKKTISISDNLAQLGPPLEINSSDNDPESPYTANTDVMLPFEFSSGGLDHTTHIAEDNDHDHDHHHHHHHFTDETLKVEQDDHQFFDFNAFINFNDQSESHY</sequence>
<organism evidence="2 3">
    <name type="scientific">Wickerhamomyces anomalus (strain ATCC 58044 / CBS 1984 / NCYC 433 / NRRL Y-366-8)</name>
    <name type="common">Yeast</name>
    <name type="synonym">Hansenula anomala</name>
    <dbReference type="NCBI Taxonomy" id="683960"/>
    <lineage>
        <taxon>Eukaryota</taxon>
        <taxon>Fungi</taxon>
        <taxon>Dikarya</taxon>
        <taxon>Ascomycota</taxon>
        <taxon>Saccharomycotina</taxon>
        <taxon>Saccharomycetes</taxon>
        <taxon>Phaffomycetales</taxon>
        <taxon>Wickerhamomycetaceae</taxon>
        <taxon>Wickerhamomyces</taxon>
    </lineage>
</organism>
<feature type="compositionally biased region" description="Low complexity" evidence="1">
    <location>
        <begin position="104"/>
        <end position="119"/>
    </location>
</feature>
<dbReference type="OrthoDB" id="10587572at2759"/>
<feature type="compositionally biased region" description="Low complexity" evidence="1">
    <location>
        <begin position="182"/>
        <end position="191"/>
    </location>
</feature>
<feature type="compositionally biased region" description="Polar residues" evidence="1">
    <location>
        <begin position="54"/>
        <end position="68"/>
    </location>
</feature>
<dbReference type="AlphaFoldDB" id="A0A1E3P7G5"/>
<evidence type="ECO:0000313" key="3">
    <source>
        <dbReference type="Proteomes" id="UP000094112"/>
    </source>
</evidence>
<dbReference type="EMBL" id="KV454209">
    <property type="protein sequence ID" value="ODQ60817.1"/>
    <property type="molecule type" value="Genomic_DNA"/>
</dbReference>
<feature type="compositionally biased region" description="Polar residues" evidence="1">
    <location>
        <begin position="418"/>
        <end position="429"/>
    </location>
</feature>
<keyword evidence="3" id="KW-1185">Reference proteome</keyword>
<feature type="compositionally biased region" description="Polar residues" evidence="1">
    <location>
        <begin position="144"/>
        <end position="163"/>
    </location>
</feature>
<protein>
    <submittedName>
        <fullName evidence="2">Uncharacterized protein</fullName>
    </submittedName>
</protein>
<feature type="region of interest" description="Disordered" evidence="1">
    <location>
        <begin position="250"/>
        <end position="270"/>
    </location>
</feature>
<dbReference type="Proteomes" id="UP000094112">
    <property type="component" value="Unassembled WGS sequence"/>
</dbReference>
<feature type="compositionally biased region" description="Basic and acidic residues" evidence="1">
    <location>
        <begin position="282"/>
        <end position="293"/>
    </location>
</feature>
<feature type="region of interest" description="Disordered" evidence="1">
    <location>
        <begin position="406"/>
        <end position="429"/>
    </location>
</feature>
<feature type="compositionally biased region" description="Polar residues" evidence="1">
    <location>
        <begin position="331"/>
        <end position="341"/>
    </location>
</feature>
<proteinExistence type="predicted"/>
<name>A0A1E3P7G5_WICAA</name>
<dbReference type="GeneID" id="30200414"/>
<accession>A0A1E3P7G5</accession>
<dbReference type="RefSeq" id="XP_019040024.1">
    <property type="nucleotide sequence ID" value="XM_019183168.1"/>
</dbReference>
<evidence type="ECO:0000256" key="1">
    <source>
        <dbReference type="SAM" id="MobiDB-lite"/>
    </source>
</evidence>
<evidence type="ECO:0000313" key="2">
    <source>
        <dbReference type="EMBL" id="ODQ60817.1"/>
    </source>
</evidence>
<feature type="region of interest" description="Disordered" evidence="1">
    <location>
        <begin position="282"/>
        <end position="342"/>
    </location>
</feature>
<feature type="region of interest" description="Disordered" evidence="1">
    <location>
        <begin position="1"/>
        <end position="196"/>
    </location>
</feature>
<gene>
    <name evidence="2" type="ORF">WICANDRAFT_61380</name>
</gene>
<feature type="compositionally biased region" description="Acidic residues" evidence="1">
    <location>
        <begin position="294"/>
        <end position="303"/>
    </location>
</feature>
<reference evidence="2 3" key="1">
    <citation type="journal article" date="2016" name="Proc. Natl. Acad. Sci. U.S.A.">
        <title>Comparative genomics of biotechnologically important yeasts.</title>
        <authorList>
            <person name="Riley R."/>
            <person name="Haridas S."/>
            <person name="Wolfe K.H."/>
            <person name="Lopes M.R."/>
            <person name="Hittinger C.T."/>
            <person name="Goeker M."/>
            <person name="Salamov A.A."/>
            <person name="Wisecaver J.H."/>
            <person name="Long T.M."/>
            <person name="Calvey C.H."/>
            <person name="Aerts A.L."/>
            <person name="Barry K.W."/>
            <person name="Choi C."/>
            <person name="Clum A."/>
            <person name="Coughlan A.Y."/>
            <person name="Deshpande S."/>
            <person name="Douglass A.P."/>
            <person name="Hanson S.J."/>
            <person name="Klenk H.-P."/>
            <person name="LaButti K.M."/>
            <person name="Lapidus A."/>
            <person name="Lindquist E.A."/>
            <person name="Lipzen A.M."/>
            <person name="Meier-Kolthoff J.P."/>
            <person name="Ohm R.A."/>
            <person name="Otillar R.P."/>
            <person name="Pangilinan J.L."/>
            <person name="Peng Y."/>
            <person name="Rokas A."/>
            <person name="Rosa C.A."/>
            <person name="Scheuner C."/>
            <person name="Sibirny A.A."/>
            <person name="Slot J.C."/>
            <person name="Stielow J.B."/>
            <person name="Sun H."/>
            <person name="Kurtzman C.P."/>
            <person name="Blackwell M."/>
            <person name="Grigoriev I.V."/>
            <person name="Jeffries T.W."/>
        </authorList>
    </citation>
    <scope>NUCLEOTIDE SEQUENCE [LARGE SCALE GENOMIC DNA]</scope>
    <source>
        <strain evidence="3">ATCC 58044 / CBS 1984 / NCYC 433 / NRRL Y-366-8</strain>
    </source>
</reference>